<evidence type="ECO:0000256" key="7">
    <source>
        <dbReference type="SAM" id="MobiDB-lite"/>
    </source>
</evidence>
<evidence type="ECO:0000256" key="3">
    <source>
        <dbReference type="ARBA" id="ARBA00022827"/>
    </source>
</evidence>
<feature type="compositionally biased region" description="Polar residues" evidence="7">
    <location>
        <begin position="247"/>
        <end position="264"/>
    </location>
</feature>
<evidence type="ECO:0000256" key="6">
    <source>
        <dbReference type="ARBA" id="ARBA00023284"/>
    </source>
</evidence>
<dbReference type="PROSITE" id="PS00194">
    <property type="entry name" value="THIOREDOXIN_1"/>
    <property type="match status" value="1"/>
</dbReference>
<dbReference type="AlphaFoldDB" id="A0ABD3R7L4"/>
<keyword evidence="8" id="KW-0732">Signal</keyword>
<dbReference type="PRINTS" id="PR00368">
    <property type="entry name" value="FADPNR"/>
</dbReference>
<evidence type="ECO:0000256" key="5">
    <source>
        <dbReference type="ARBA" id="ARBA00023157"/>
    </source>
</evidence>
<dbReference type="InterPro" id="IPR036188">
    <property type="entry name" value="FAD/NAD-bd_sf"/>
</dbReference>
<evidence type="ECO:0000256" key="4">
    <source>
        <dbReference type="ARBA" id="ARBA00023002"/>
    </source>
</evidence>
<dbReference type="InterPro" id="IPR036249">
    <property type="entry name" value="Thioredoxin-like_sf"/>
</dbReference>
<dbReference type="PROSITE" id="PS00573">
    <property type="entry name" value="PYRIDINE_REDOX_2"/>
    <property type="match status" value="1"/>
</dbReference>
<dbReference type="InterPro" id="IPR023753">
    <property type="entry name" value="FAD/NAD-binding_dom"/>
</dbReference>
<dbReference type="InterPro" id="IPR050097">
    <property type="entry name" value="Ferredoxin-NADP_redctase_2"/>
</dbReference>
<evidence type="ECO:0000256" key="1">
    <source>
        <dbReference type="ARBA" id="ARBA00009333"/>
    </source>
</evidence>
<reference evidence="10 11" key="1">
    <citation type="submission" date="2024-10" db="EMBL/GenBank/DDBJ databases">
        <title>Updated reference genomes for cyclostephanoid diatoms.</title>
        <authorList>
            <person name="Roberts W.R."/>
            <person name="Alverson A.J."/>
        </authorList>
    </citation>
    <scope>NUCLEOTIDE SEQUENCE [LARGE SCALE GENOMIC DNA]</scope>
    <source>
        <strain evidence="10 11">AJA276-08</strain>
    </source>
</reference>
<keyword evidence="11" id="KW-1185">Reference proteome</keyword>
<feature type="compositionally biased region" description="Acidic residues" evidence="7">
    <location>
        <begin position="287"/>
        <end position="300"/>
    </location>
</feature>
<feature type="domain" description="Thioredoxin" evidence="9">
    <location>
        <begin position="18"/>
        <end position="148"/>
    </location>
</feature>
<accession>A0ABD3R7L4</accession>
<proteinExistence type="inferred from homology"/>
<evidence type="ECO:0000259" key="9">
    <source>
        <dbReference type="PROSITE" id="PS51352"/>
    </source>
</evidence>
<organism evidence="10 11">
    <name type="scientific">Stephanodiscus triporus</name>
    <dbReference type="NCBI Taxonomy" id="2934178"/>
    <lineage>
        <taxon>Eukaryota</taxon>
        <taxon>Sar</taxon>
        <taxon>Stramenopiles</taxon>
        <taxon>Ochrophyta</taxon>
        <taxon>Bacillariophyta</taxon>
        <taxon>Coscinodiscophyceae</taxon>
        <taxon>Thalassiosirophycidae</taxon>
        <taxon>Stephanodiscales</taxon>
        <taxon>Stephanodiscaceae</taxon>
        <taxon>Stephanodiscus</taxon>
    </lineage>
</organism>
<keyword evidence="2" id="KW-0285">Flavoprotein</keyword>
<dbReference type="InterPro" id="IPR013766">
    <property type="entry name" value="Thioredoxin_domain"/>
</dbReference>
<comment type="similarity">
    <text evidence="1">Belongs to the class-II pyridine nucleotide-disulfide oxidoreductase family.</text>
</comment>
<evidence type="ECO:0000256" key="2">
    <source>
        <dbReference type="ARBA" id="ARBA00022630"/>
    </source>
</evidence>
<sequence>MMIHSSPSAGVRLRLSKLLLAVILAAATVVSARPVVRQIKSTHEFDRLMKKHATQTGLPVIVDFYSDGCGPCRMIAPIFKKLAKEMEGKAVFVKVDTNAMHELSSRYSVRSLPTFKFFLGGKKVHEFSGAGEGQLRQFTQQIIQKAEFDNVLLPKETLIQYYAVKDASKSAEDVAKVYAKCVDQVKDVNPDKLCVGGVAANLARSLKKKYGDYPEVQKRFLPEEADVKSSDDASSGGAEGGSTGSDNMRQQRQNKSSNGKSDQPNLHLATKEQLMAALEKILDAERDAEEENADDDGEDAESAHSWSPSQFPERVTIIGGGPAGLSAAIYAARAGLRPVVVAPPMGGQLQGKGVDVENYPGLFNVTGPAVVAMMRAQAVEFGTVFEAETVIGIDVDKRPFRVRTNSSTIDTHAIIVATGAESNWLNVPGEYELRGGGVSSCATCDGHMYRGKRVLVVGGGDAAMEDALVLARTSESVTLIHRRDSFRASKILAQRVIEHPSINIRWNTVLTEVLGKVSDAEAAHDGEEVDLDAPVTKVVSGALLKDVYTDEVTRVDADAVFVAIGHTPSTSFLEGLVEFNPKHPGYVLTRDSSTWTSVPGIFACGDVSDSVYRQAITSAGSGAAAALDAERWLSEEGLGNEEAEFEAELLADLIADGGGRRDGDEYNVYDDAGGRMTGMKESIAAEL</sequence>
<dbReference type="InterPro" id="IPR008255">
    <property type="entry name" value="Pyr_nucl-diS_OxRdtase_2_AS"/>
</dbReference>
<dbReference type="Gene3D" id="3.50.50.60">
    <property type="entry name" value="FAD/NAD(P)-binding domain"/>
    <property type="match status" value="2"/>
</dbReference>
<keyword evidence="3" id="KW-0274">FAD</keyword>
<evidence type="ECO:0000256" key="8">
    <source>
        <dbReference type="SAM" id="SignalP"/>
    </source>
</evidence>
<dbReference type="SUPFAM" id="SSF51905">
    <property type="entry name" value="FAD/NAD(P)-binding domain"/>
    <property type="match status" value="1"/>
</dbReference>
<dbReference type="Proteomes" id="UP001530315">
    <property type="component" value="Unassembled WGS sequence"/>
</dbReference>
<evidence type="ECO:0000313" key="10">
    <source>
        <dbReference type="EMBL" id="KAL3805976.1"/>
    </source>
</evidence>
<keyword evidence="6" id="KW-0676">Redox-active center</keyword>
<feature type="region of interest" description="Disordered" evidence="7">
    <location>
        <begin position="287"/>
        <end position="315"/>
    </location>
</feature>
<dbReference type="Pfam" id="PF07992">
    <property type="entry name" value="Pyr_redox_2"/>
    <property type="match status" value="1"/>
</dbReference>
<dbReference type="Gene3D" id="3.40.30.10">
    <property type="entry name" value="Glutaredoxin"/>
    <property type="match status" value="1"/>
</dbReference>
<protein>
    <recommendedName>
        <fullName evidence="9">Thioredoxin domain-containing protein</fullName>
    </recommendedName>
</protein>
<dbReference type="EMBL" id="JALLAZ020000007">
    <property type="protein sequence ID" value="KAL3805976.1"/>
    <property type="molecule type" value="Genomic_DNA"/>
</dbReference>
<dbReference type="InterPro" id="IPR017937">
    <property type="entry name" value="Thioredoxin_CS"/>
</dbReference>
<dbReference type="GO" id="GO:0016668">
    <property type="term" value="F:oxidoreductase activity, acting on a sulfur group of donors, NAD(P) as acceptor"/>
    <property type="evidence" value="ECO:0007669"/>
    <property type="project" value="UniProtKB-ARBA"/>
</dbReference>
<name>A0ABD3R7L4_9STRA</name>
<dbReference type="SUPFAM" id="SSF52833">
    <property type="entry name" value="Thioredoxin-like"/>
    <property type="match status" value="1"/>
</dbReference>
<evidence type="ECO:0000313" key="11">
    <source>
        <dbReference type="Proteomes" id="UP001530315"/>
    </source>
</evidence>
<dbReference type="Pfam" id="PF00085">
    <property type="entry name" value="Thioredoxin"/>
    <property type="match status" value="1"/>
</dbReference>
<dbReference type="PANTHER" id="PTHR48105">
    <property type="entry name" value="THIOREDOXIN REDUCTASE 1-RELATED-RELATED"/>
    <property type="match status" value="1"/>
</dbReference>
<keyword evidence="5" id="KW-1015">Disulfide bond</keyword>
<dbReference type="PRINTS" id="PR00469">
    <property type="entry name" value="PNDRDTASEII"/>
</dbReference>
<dbReference type="CDD" id="cd02947">
    <property type="entry name" value="TRX_family"/>
    <property type="match status" value="1"/>
</dbReference>
<feature type="signal peptide" evidence="8">
    <location>
        <begin position="1"/>
        <end position="32"/>
    </location>
</feature>
<keyword evidence="4" id="KW-0560">Oxidoreductase</keyword>
<comment type="caution">
    <text evidence="10">The sequence shown here is derived from an EMBL/GenBank/DDBJ whole genome shotgun (WGS) entry which is preliminary data.</text>
</comment>
<feature type="region of interest" description="Disordered" evidence="7">
    <location>
        <begin position="221"/>
        <end position="266"/>
    </location>
</feature>
<feature type="chain" id="PRO_5044892065" description="Thioredoxin domain-containing protein" evidence="8">
    <location>
        <begin position="33"/>
        <end position="687"/>
    </location>
</feature>
<dbReference type="PROSITE" id="PS51352">
    <property type="entry name" value="THIOREDOXIN_2"/>
    <property type="match status" value="1"/>
</dbReference>
<feature type="compositionally biased region" description="Basic and acidic residues" evidence="7">
    <location>
        <begin position="221"/>
        <end position="231"/>
    </location>
</feature>
<gene>
    <name evidence="10" type="ORF">ACHAW5_006583</name>
</gene>
<dbReference type="GO" id="GO:0097237">
    <property type="term" value="P:cellular response to toxic substance"/>
    <property type="evidence" value="ECO:0007669"/>
    <property type="project" value="UniProtKB-ARBA"/>
</dbReference>